<evidence type="ECO:0000256" key="2">
    <source>
        <dbReference type="ARBA" id="ARBA00022679"/>
    </source>
</evidence>
<dbReference type="eggNOG" id="COG0703">
    <property type="taxonomic scope" value="Bacteria"/>
</dbReference>
<evidence type="ECO:0000313" key="9">
    <source>
        <dbReference type="Proteomes" id="UP000005632"/>
    </source>
</evidence>
<comment type="function">
    <text evidence="7">Catalyzes the specific phosphorylation of the 3-hydroxyl group of shikimic acid using ATP as a cosubstrate.</text>
</comment>
<feature type="binding site" evidence="7">
    <location>
        <position position="85"/>
    </location>
    <ligand>
        <name>substrate</name>
    </ligand>
</feature>
<dbReference type="UniPathway" id="UPA00053">
    <property type="reaction ID" value="UER00088"/>
</dbReference>
<evidence type="ECO:0000256" key="1">
    <source>
        <dbReference type="ARBA" id="ARBA00022605"/>
    </source>
</evidence>
<dbReference type="KEGG" id="sgp:SpiGrapes_0636"/>
<dbReference type="GO" id="GO:0005524">
    <property type="term" value="F:ATP binding"/>
    <property type="evidence" value="ECO:0007669"/>
    <property type="project" value="UniProtKB-UniRule"/>
</dbReference>
<comment type="similarity">
    <text evidence="7">Belongs to the shikimate kinase family.</text>
</comment>
<keyword evidence="4 7" id="KW-0418">Kinase</keyword>
<feature type="binding site" evidence="7">
    <location>
        <position position="142"/>
    </location>
    <ligand>
        <name>substrate</name>
    </ligand>
</feature>
<dbReference type="InterPro" id="IPR031322">
    <property type="entry name" value="Shikimate/glucono_kinase"/>
</dbReference>
<dbReference type="RefSeq" id="WP_014269327.1">
    <property type="nucleotide sequence ID" value="NC_016633.1"/>
</dbReference>
<protein>
    <recommendedName>
        <fullName evidence="7">Shikimate kinase</fullName>
        <shortName evidence="7">SK</shortName>
        <ecNumber evidence="7">2.7.1.71</ecNumber>
    </recommendedName>
</protein>
<dbReference type="Proteomes" id="UP000005632">
    <property type="component" value="Chromosome"/>
</dbReference>
<dbReference type="SUPFAM" id="SSF52540">
    <property type="entry name" value="P-loop containing nucleoside triphosphate hydrolases"/>
    <property type="match status" value="1"/>
</dbReference>
<keyword evidence="7" id="KW-0479">Metal-binding</keyword>
<dbReference type="Gene3D" id="3.40.50.300">
    <property type="entry name" value="P-loop containing nucleotide triphosphate hydrolases"/>
    <property type="match status" value="1"/>
</dbReference>
<accession>G8QXX3</accession>
<evidence type="ECO:0000256" key="3">
    <source>
        <dbReference type="ARBA" id="ARBA00022741"/>
    </source>
</evidence>
<sequence>MMKEYLFFCGIKHCGKTTLGKIIADMMGCKCIDNDDLAYALMEGYPSIRTFFREQGKQAFMEKEVEGLRLFLQENKEPCIVSLGGGACDNEPLMELIKYYGKSVYLKVSEQVLLKRILVDGVPPFLDVSDPKGSFSRLYAIRNECYGKKCDIVVNLPDYPDVQDTARYLFARL</sequence>
<evidence type="ECO:0000256" key="7">
    <source>
        <dbReference type="HAMAP-Rule" id="MF_00109"/>
    </source>
</evidence>
<dbReference type="GO" id="GO:0000287">
    <property type="term" value="F:magnesium ion binding"/>
    <property type="evidence" value="ECO:0007669"/>
    <property type="project" value="UniProtKB-UniRule"/>
</dbReference>
<organism evidence="8 9">
    <name type="scientific">Sphaerochaeta pleomorpha (strain ATCC BAA-1885 / DSM 22778 / Grapes)</name>
    <dbReference type="NCBI Taxonomy" id="158190"/>
    <lineage>
        <taxon>Bacteria</taxon>
        <taxon>Pseudomonadati</taxon>
        <taxon>Spirochaetota</taxon>
        <taxon>Spirochaetia</taxon>
        <taxon>Spirochaetales</taxon>
        <taxon>Sphaerochaetaceae</taxon>
        <taxon>Sphaerochaeta</taxon>
    </lineage>
</organism>
<dbReference type="HAMAP" id="MF_00109">
    <property type="entry name" value="Shikimate_kinase"/>
    <property type="match status" value="1"/>
</dbReference>
<gene>
    <name evidence="7" type="primary">aroK</name>
    <name evidence="8" type="ordered locus">SpiGrapes_0636</name>
</gene>
<dbReference type="HOGENOM" id="CLU_057607_4_2_12"/>
<dbReference type="GO" id="GO:0009423">
    <property type="term" value="P:chorismate biosynthetic process"/>
    <property type="evidence" value="ECO:0007669"/>
    <property type="project" value="UniProtKB-UniRule"/>
</dbReference>
<evidence type="ECO:0000313" key="8">
    <source>
        <dbReference type="EMBL" id="AEV28478.1"/>
    </source>
</evidence>
<dbReference type="Pfam" id="PF01202">
    <property type="entry name" value="SKI"/>
    <property type="match status" value="1"/>
</dbReference>
<feature type="binding site" evidence="7">
    <location>
        <position position="17"/>
    </location>
    <ligand>
        <name>Mg(2+)</name>
        <dbReference type="ChEBI" id="CHEBI:18420"/>
    </ligand>
</feature>
<keyword evidence="9" id="KW-1185">Reference proteome</keyword>
<reference evidence="8 9" key="1">
    <citation type="submission" date="2011-11" db="EMBL/GenBank/DDBJ databases">
        <title>Complete sequence of Spirochaeta sp. grapes.</title>
        <authorList>
            <consortium name="US DOE Joint Genome Institute"/>
            <person name="Lucas S."/>
            <person name="Han J."/>
            <person name="Lapidus A."/>
            <person name="Cheng J.-F."/>
            <person name="Goodwin L."/>
            <person name="Pitluck S."/>
            <person name="Peters L."/>
            <person name="Ovchinnikova G."/>
            <person name="Munk A.C."/>
            <person name="Detter J.C."/>
            <person name="Han C."/>
            <person name="Tapia R."/>
            <person name="Land M."/>
            <person name="Hauser L."/>
            <person name="Kyrpides N."/>
            <person name="Ivanova N."/>
            <person name="Pagani I."/>
            <person name="Ritalahtilisa K."/>
            <person name="Loeffler F."/>
            <person name="Woyke T."/>
        </authorList>
    </citation>
    <scope>NUCLEOTIDE SEQUENCE [LARGE SCALE GENOMIC DNA]</scope>
    <source>
        <strain evidence="9">ATCC BAA-1885 / DSM 22778 / Grapes</strain>
    </source>
</reference>
<dbReference type="PANTHER" id="PTHR21087:SF16">
    <property type="entry name" value="SHIKIMATE KINASE 1, CHLOROPLASTIC"/>
    <property type="match status" value="1"/>
</dbReference>
<proteinExistence type="inferred from homology"/>
<name>G8QXX3_SPHPG</name>
<dbReference type="GO" id="GO:0005829">
    <property type="term" value="C:cytosol"/>
    <property type="evidence" value="ECO:0007669"/>
    <property type="project" value="TreeGrafter"/>
</dbReference>
<dbReference type="OrthoDB" id="359948at2"/>
<keyword evidence="7" id="KW-0460">Magnesium</keyword>
<comment type="catalytic activity">
    <reaction evidence="7">
        <text>shikimate + ATP = 3-phosphoshikimate + ADP + H(+)</text>
        <dbReference type="Rhea" id="RHEA:13121"/>
        <dbReference type="ChEBI" id="CHEBI:15378"/>
        <dbReference type="ChEBI" id="CHEBI:30616"/>
        <dbReference type="ChEBI" id="CHEBI:36208"/>
        <dbReference type="ChEBI" id="CHEBI:145989"/>
        <dbReference type="ChEBI" id="CHEBI:456216"/>
        <dbReference type="EC" id="2.7.1.71"/>
    </reaction>
</comment>
<dbReference type="InterPro" id="IPR027417">
    <property type="entry name" value="P-loop_NTPase"/>
</dbReference>
<evidence type="ECO:0000256" key="4">
    <source>
        <dbReference type="ARBA" id="ARBA00022777"/>
    </source>
</evidence>
<feature type="binding site" evidence="7">
    <location>
        <begin position="13"/>
        <end position="18"/>
    </location>
    <ligand>
        <name>ATP</name>
        <dbReference type="ChEBI" id="CHEBI:30616"/>
    </ligand>
</feature>
<comment type="cofactor">
    <cofactor evidence="7">
        <name>Mg(2+)</name>
        <dbReference type="ChEBI" id="CHEBI:18420"/>
    </cofactor>
    <text evidence="7">Binds 1 Mg(2+) ion per subunit.</text>
</comment>
<keyword evidence="1 7" id="KW-0028">Amino-acid biosynthesis</keyword>
<keyword evidence="6 7" id="KW-0057">Aromatic amino acid biosynthesis</keyword>
<keyword evidence="7" id="KW-0963">Cytoplasm</keyword>
<evidence type="ECO:0000256" key="6">
    <source>
        <dbReference type="ARBA" id="ARBA00023141"/>
    </source>
</evidence>
<comment type="subunit">
    <text evidence="7">Monomer.</text>
</comment>
<dbReference type="InterPro" id="IPR000623">
    <property type="entry name" value="Shikimate_kinase/TSH1"/>
</dbReference>
<keyword evidence="2 7" id="KW-0808">Transferase</keyword>
<evidence type="ECO:0000256" key="5">
    <source>
        <dbReference type="ARBA" id="ARBA00022840"/>
    </source>
</evidence>
<comment type="pathway">
    <text evidence="7">Metabolic intermediate biosynthesis; chorismate biosynthesis; chorismate from D-erythrose 4-phosphate and phosphoenolpyruvate: step 5/7.</text>
</comment>
<dbReference type="GO" id="GO:0009073">
    <property type="term" value="P:aromatic amino acid family biosynthetic process"/>
    <property type="evidence" value="ECO:0007669"/>
    <property type="project" value="UniProtKB-KW"/>
</dbReference>
<dbReference type="PRINTS" id="PR01100">
    <property type="entry name" value="SHIKIMTKNASE"/>
</dbReference>
<dbReference type="PANTHER" id="PTHR21087">
    <property type="entry name" value="SHIKIMATE KINASE"/>
    <property type="match status" value="1"/>
</dbReference>
<feature type="binding site" evidence="7">
    <location>
        <position position="35"/>
    </location>
    <ligand>
        <name>substrate</name>
    </ligand>
</feature>
<dbReference type="EMBL" id="CP003155">
    <property type="protein sequence ID" value="AEV28478.1"/>
    <property type="molecule type" value="Genomic_DNA"/>
</dbReference>
<dbReference type="GO" id="GO:0004765">
    <property type="term" value="F:shikimate kinase activity"/>
    <property type="evidence" value="ECO:0007669"/>
    <property type="project" value="UniProtKB-UniRule"/>
</dbReference>
<keyword evidence="3 7" id="KW-0547">Nucleotide-binding</keyword>
<dbReference type="AlphaFoldDB" id="G8QXX3"/>
<comment type="subcellular location">
    <subcellularLocation>
        <location evidence="7">Cytoplasm</location>
    </subcellularLocation>
</comment>
<comment type="caution">
    <text evidence="7">Lacks conserved residue(s) required for the propagation of feature annotation.</text>
</comment>
<keyword evidence="5 7" id="KW-0067">ATP-binding</keyword>
<dbReference type="GO" id="GO:0008652">
    <property type="term" value="P:amino acid biosynthetic process"/>
    <property type="evidence" value="ECO:0007669"/>
    <property type="project" value="UniProtKB-KW"/>
</dbReference>
<dbReference type="STRING" id="158190.SpiGrapes_0636"/>
<dbReference type="EC" id="2.7.1.71" evidence="7"/>